<dbReference type="Proteomes" id="UP000249782">
    <property type="component" value="Unassembled WGS sequence"/>
</dbReference>
<comment type="caution">
    <text evidence="2">The sequence shown here is derived from an EMBL/GenBank/DDBJ whole genome shotgun (WGS) entry which is preliminary data.</text>
</comment>
<evidence type="ECO:0000313" key="2">
    <source>
        <dbReference type="EMBL" id="RAO78442.1"/>
    </source>
</evidence>
<name>A0A328PDQ6_9EURY</name>
<dbReference type="GeneID" id="43707682"/>
<reference evidence="2 3" key="1">
    <citation type="submission" date="2018-06" db="EMBL/GenBank/DDBJ databases">
        <title>Draft genome sequence of hyperthermophilic methanogen Methanothermobacter tenebrarum sp. MCM-B 1447.</title>
        <authorList>
            <person name="Pore S.D."/>
            <person name="Dagar S."/>
            <person name="Dhakephalkar P.K."/>
        </authorList>
    </citation>
    <scope>NUCLEOTIDE SEQUENCE [LARGE SCALE GENOMIC DNA]</scope>
    <source>
        <strain evidence="2 3">MCM B 1447</strain>
    </source>
</reference>
<dbReference type="RefSeq" id="WP_048060734.1">
    <property type="nucleotide sequence ID" value="NZ_QLOE01000019.1"/>
</dbReference>
<proteinExistence type="predicted"/>
<keyword evidence="1" id="KW-0472">Membrane</keyword>
<organism evidence="2 3">
    <name type="scientific">Methanothermobacter tenebrarum</name>
    <dbReference type="NCBI Taxonomy" id="680118"/>
    <lineage>
        <taxon>Archaea</taxon>
        <taxon>Methanobacteriati</taxon>
        <taxon>Methanobacteriota</taxon>
        <taxon>Methanomada group</taxon>
        <taxon>Methanobacteria</taxon>
        <taxon>Methanobacteriales</taxon>
        <taxon>Methanobacteriaceae</taxon>
        <taxon>Methanothermobacter</taxon>
    </lineage>
</organism>
<dbReference type="AlphaFoldDB" id="A0A328PDQ6"/>
<sequence>MDYESLFGKVYFLICVDIILYFVGIRHFNGLVPIAALLTVFIYFLLFWLHFFVDELKGKKEEIRWMIAIILALIIFGT</sequence>
<gene>
    <name evidence="2" type="ORF">DPC56_08060</name>
</gene>
<keyword evidence="3" id="KW-1185">Reference proteome</keyword>
<dbReference type="EMBL" id="QLOE01000019">
    <property type="protein sequence ID" value="RAO78442.1"/>
    <property type="molecule type" value="Genomic_DNA"/>
</dbReference>
<evidence type="ECO:0000313" key="3">
    <source>
        <dbReference type="Proteomes" id="UP000249782"/>
    </source>
</evidence>
<evidence type="ECO:0000256" key="1">
    <source>
        <dbReference type="SAM" id="Phobius"/>
    </source>
</evidence>
<protein>
    <submittedName>
        <fullName evidence="2">Uncharacterized protein</fullName>
    </submittedName>
</protein>
<keyword evidence="1" id="KW-1133">Transmembrane helix</keyword>
<accession>A0A328PDQ6</accession>
<feature type="transmembrane region" description="Helical" evidence="1">
    <location>
        <begin position="31"/>
        <end position="50"/>
    </location>
</feature>
<keyword evidence="1" id="KW-0812">Transmembrane</keyword>
<feature type="transmembrane region" description="Helical" evidence="1">
    <location>
        <begin position="6"/>
        <end position="24"/>
    </location>
</feature>
<feature type="transmembrane region" description="Helical" evidence="1">
    <location>
        <begin position="62"/>
        <end position="77"/>
    </location>
</feature>
<dbReference type="OrthoDB" id="372654at2157"/>